<reference evidence="2" key="1">
    <citation type="submission" date="2024-06" db="EMBL/GenBank/DDBJ databases">
        <authorList>
            <person name="Liu X."/>
            <person name="Lenzi L."/>
            <person name="Haldenby T S."/>
            <person name="Uol C."/>
        </authorList>
    </citation>
    <scope>NUCLEOTIDE SEQUENCE</scope>
</reference>
<feature type="compositionally biased region" description="Basic and acidic residues" evidence="1">
    <location>
        <begin position="133"/>
        <end position="156"/>
    </location>
</feature>
<evidence type="ECO:0000313" key="2">
    <source>
        <dbReference type="EMBL" id="CAL5131120.1"/>
    </source>
</evidence>
<proteinExistence type="predicted"/>
<evidence type="ECO:0000256" key="1">
    <source>
        <dbReference type="SAM" id="MobiDB-lite"/>
    </source>
</evidence>
<name>A0AAV2T1L1_CALDB</name>
<dbReference type="EMBL" id="CAXLJL010000079">
    <property type="protein sequence ID" value="CAL5131120.1"/>
    <property type="molecule type" value="Genomic_DNA"/>
</dbReference>
<dbReference type="AlphaFoldDB" id="A0AAV2T1L1"/>
<protein>
    <submittedName>
        <fullName evidence="2">Uncharacterized protein</fullName>
    </submittedName>
</protein>
<feature type="compositionally biased region" description="Polar residues" evidence="1">
    <location>
        <begin position="1"/>
        <end position="18"/>
    </location>
</feature>
<dbReference type="Proteomes" id="UP001497525">
    <property type="component" value="Unassembled WGS sequence"/>
</dbReference>
<accession>A0AAV2T1L1</accession>
<comment type="caution">
    <text evidence="2">The sequence shown here is derived from an EMBL/GenBank/DDBJ whole genome shotgun (WGS) entry which is preliminary data.</text>
</comment>
<sequence>MKSQQQAHCGLDSTNPRLENTDLNRGDSQSTHRRYKETQPVPGRPHSKQMIMQKPSAESYGPASQEHRAHLTHRQQQPGKPNSSSSGGRHCFASGFSTKMKYGEPTSRSHRQRSGNPAYRDSPTESTSTTDSRGAERRLPSNEEPRGKCLEMHMES</sequence>
<evidence type="ECO:0000313" key="3">
    <source>
        <dbReference type="Proteomes" id="UP001497525"/>
    </source>
</evidence>
<feature type="compositionally biased region" description="Polar residues" evidence="1">
    <location>
        <begin position="74"/>
        <end position="87"/>
    </location>
</feature>
<gene>
    <name evidence="2" type="ORF">CDAUBV1_LOCUS3300</name>
</gene>
<feature type="region of interest" description="Disordered" evidence="1">
    <location>
        <begin position="1"/>
        <end position="156"/>
    </location>
</feature>
<organism evidence="2 3">
    <name type="scientific">Calicophoron daubneyi</name>
    <name type="common">Rumen fluke</name>
    <name type="synonym">Paramphistomum daubneyi</name>
    <dbReference type="NCBI Taxonomy" id="300641"/>
    <lineage>
        <taxon>Eukaryota</taxon>
        <taxon>Metazoa</taxon>
        <taxon>Spiralia</taxon>
        <taxon>Lophotrochozoa</taxon>
        <taxon>Platyhelminthes</taxon>
        <taxon>Trematoda</taxon>
        <taxon>Digenea</taxon>
        <taxon>Plagiorchiida</taxon>
        <taxon>Pronocephalata</taxon>
        <taxon>Paramphistomoidea</taxon>
        <taxon>Paramphistomidae</taxon>
        <taxon>Calicophoron</taxon>
    </lineage>
</organism>